<name>A0A2H0XGL5_UNCKA</name>
<protein>
    <recommendedName>
        <fullName evidence="3">HTH merR-type domain-containing protein</fullName>
    </recommendedName>
</protein>
<evidence type="ECO:0000313" key="5">
    <source>
        <dbReference type="Proteomes" id="UP000230340"/>
    </source>
</evidence>
<feature type="region of interest" description="Disordered" evidence="1">
    <location>
        <begin position="55"/>
        <end position="81"/>
    </location>
</feature>
<evidence type="ECO:0000256" key="1">
    <source>
        <dbReference type="SAM" id="MobiDB-lite"/>
    </source>
</evidence>
<dbReference type="Pfam" id="PF00376">
    <property type="entry name" value="MerR"/>
    <property type="match status" value="1"/>
</dbReference>
<keyword evidence="2" id="KW-0472">Membrane</keyword>
<dbReference type="SMART" id="SM00422">
    <property type="entry name" value="HTH_MERR"/>
    <property type="match status" value="1"/>
</dbReference>
<dbReference type="Gene3D" id="1.10.1660.10">
    <property type="match status" value="1"/>
</dbReference>
<evidence type="ECO:0000259" key="3">
    <source>
        <dbReference type="PROSITE" id="PS50937"/>
    </source>
</evidence>
<evidence type="ECO:0000256" key="2">
    <source>
        <dbReference type="SAM" id="Phobius"/>
    </source>
</evidence>
<dbReference type="AlphaFoldDB" id="A0A2H0XGL5"/>
<reference evidence="5" key="1">
    <citation type="submission" date="2017-09" db="EMBL/GenBank/DDBJ databases">
        <title>Depth-based differentiation of microbial function through sediment-hosted aquifers and enrichment of novel symbionts in the deep terrestrial subsurface.</title>
        <authorList>
            <person name="Probst A.J."/>
            <person name="Ladd B."/>
            <person name="Jarett J.K."/>
            <person name="Geller-Mcgrath D.E."/>
            <person name="Sieber C.M.K."/>
            <person name="Emerson J.B."/>
            <person name="Anantharaman K."/>
            <person name="Thomas B.C."/>
            <person name="Malmstrom R."/>
            <person name="Stieglmeier M."/>
            <person name="Klingl A."/>
            <person name="Woyke T."/>
            <person name="Ryan C.M."/>
            <person name="Banfield J.F."/>
        </authorList>
    </citation>
    <scope>NUCLEOTIDE SEQUENCE [LARGE SCALE GENOMIC DNA]</scope>
</reference>
<keyword evidence="2" id="KW-1133">Transmembrane helix</keyword>
<dbReference type="GO" id="GO:0003677">
    <property type="term" value="F:DNA binding"/>
    <property type="evidence" value="ECO:0007669"/>
    <property type="project" value="InterPro"/>
</dbReference>
<evidence type="ECO:0000313" key="4">
    <source>
        <dbReference type="EMBL" id="PIS23289.1"/>
    </source>
</evidence>
<feature type="transmembrane region" description="Helical" evidence="2">
    <location>
        <begin position="107"/>
        <end position="132"/>
    </location>
</feature>
<sequence length="479" mass="50663">MEKDRNNYNLPPQEFARLVRVSTSTLRRWEREGFLSPKRSNSGHRRYSLSQVKLAESHHDDAQENRSRLSKERVSSNSNLTNWSNLPEKGVLPIAGGRWVVPHIKPLAFAIPAIAGIATFVIFTFAPIPFFGQVAGSKIFSRDYTAGFLKSKVLGSKVVKVLASADARNDISLIFNIPTIFNQDIKAVGHNLDLGAGRITAGNVIYSVIAGTGVAVTEGQNPEISNTGVLSIGGEVGELELAAGEGIEVDGMQITNADLGSSQAIFKNIKVGANTVVSTTNNDILTIDTGTGVTATADISAKKITFTTPWTLLGTTIYPTTTSNTIATLGSIGVGTTSPQSAFSVGSSSQFQVNSSGDMIRLKSLTYSWPSVQATTNRQVLTNDGSGNLSWGSLLSVDVDDDTLDYTEFKDLMSLDAATDIALGGYNFSFSGVGNVGIGTTNPTYALEVAGTGYFGGALTLGTQATTTAHAVKADRSLT</sequence>
<feature type="domain" description="HTH merR-type" evidence="3">
    <location>
        <begin position="9"/>
        <end position="52"/>
    </location>
</feature>
<organism evidence="4 5">
    <name type="scientific">candidate division WWE3 bacterium CG08_land_8_20_14_0_20_40_13</name>
    <dbReference type="NCBI Taxonomy" id="1975084"/>
    <lineage>
        <taxon>Bacteria</taxon>
        <taxon>Katanobacteria</taxon>
    </lineage>
</organism>
<dbReference type="InterPro" id="IPR000551">
    <property type="entry name" value="MerR-type_HTH_dom"/>
</dbReference>
<dbReference type="PROSITE" id="PS50937">
    <property type="entry name" value="HTH_MERR_2"/>
    <property type="match status" value="1"/>
</dbReference>
<dbReference type="SUPFAM" id="SSF46955">
    <property type="entry name" value="Putative DNA-binding domain"/>
    <property type="match status" value="1"/>
</dbReference>
<feature type="non-terminal residue" evidence="4">
    <location>
        <position position="479"/>
    </location>
</feature>
<comment type="caution">
    <text evidence="4">The sequence shown here is derived from an EMBL/GenBank/DDBJ whole genome shotgun (WGS) entry which is preliminary data.</text>
</comment>
<feature type="compositionally biased region" description="Basic and acidic residues" evidence="1">
    <location>
        <begin position="55"/>
        <end position="74"/>
    </location>
</feature>
<keyword evidence="2" id="KW-0812">Transmembrane</keyword>
<accession>A0A2H0XGL5</accession>
<dbReference type="GO" id="GO:0006355">
    <property type="term" value="P:regulation of DNA-templated transcription"/>
    <property type="evidence" value="ECO:0007669"/>
    <property type="project" value="InterPro"/>
</dbReference>
<dbReference type="InterPro" id="IPR009061">
    <property type="entry name" value="DNA-bd_dom_put_sf"/>
</dbReference>
<gene>
    <name evidence="4" type="ORF">COT49_00970</name>
</gene>
<dbReference type="EMBL" id="PEYT01000005">
    <property type="protein sequence ID" value="PIS23289.1"/>
    <property type="molecule type" value="Genomic_DNA"/>
</dbReference>
<proteinExistence type="predicted"/>
<dbReference type="Proteomes" id="UP000230340">
    <property type="component" value="Unassembled WGS sequence"/>
</dbReference>
<dbReference type="CDD" id="cd04761">
    <property type="entry name" value="HTH_MerR-SF"/>
    <property type="match status" value="1"/>
</dbReference>